<sequence length="669" mass="71993">MVSQRSDSLHRSPKLRPLNRILVNILLDGMLAAVAAPFARWLAAPQDGLLHPLWFLAGGAITLVVSGLPFRMPQQYWRFSGVSDLLGIAGASIASAVLFSIGLVMVGYPLPSMTFPIIYALVLLMMLGGLRIAYRLAHRIALRKADQRHIVLIGVDTVADLYLRAIERNPAAGIRVVGLVALGTHQAGRRIHNVPILGHVDDIASILDRLAKAHALPEFLVVTEPSFRGQALTQVLDAAAHHGIAVLRTPALTALTPAERVELRPIPLEDLLNRPQVPLDRDGMERLIGQQTVLITGAGGSIGSELVRQIAQLNPAKLVLLDHGEFELWQIDTELAELSPAVPRQIVVADVRDEARIEEVMAQYRPHLVFHAAALKHVPIVEANPAEGILTNIHGTRVVADAASRHGARAMIVISTDKAVNPSSLMGAAKRAAEMYCQALDIKARTSGSLDAMRCITVRFGNVLGSTGSVVPLFRRQLERGGPLTVTHPDMRRYFMTVPEAVGLVLQASVRGTCGKDGSGTDALLRDGGIFVLDMGEPVKIVDLARQMIRLAGLRPDEDVSIRFTGLRPGEKLYEELFHGREAPVPTDNPGLLMATPRVVDLAEVAAAVDQMTDDARRGDVKAALRILALLVPEFNHNPKGEVRSATPDGAVAGAPLASPQPGSTEQVA</sequence>
<protein>
    <submittedName>
        <fullName evidence="5">Nucleotide sugar dehydratase</fullName>
    </submittedName>
</protein>
<keyword evidence="3" id="KW-1133">Transmembrane helix</keyword>
<keyword evidence="3" id="KW-0472">Membrane</keyword>
<dbReference type="InterPro" id="IPR051203">
    <property type="entry name" value="Polysaccharide_Synthase-Rel"/>
</dbReference>
<dbReference type="PANTHER" id="PTHR43318:SF1">
    <property type="entry name" value="POLYSACCHARIDE BIOSYNTHESIS PROTEIN EPSC-RELATED"/>
    <property type="match status" value="1"/>
</dbReference>
<dbReference type="Gene3D" id="3.40.50.720">
    <property type="entry name" value="NAD(P)-binding Rossmann-like Domain"/>
    <property type="match status" value="2"/>
</dbReference>
<evidence type="ECO:0000259" key="4">
    <source>
        <dbReference type="Pfam" id="PF02719"/>
    </source>
</evidence>
<feature type="transmembrane region" description="Helical" evidence="3">
    <location>
        <begin position="82"/>
        <end position="108"/>
    </location>
</feature>
<proteinExistence type="inferred from homology"/>
<gene>
    <name evidence="5" type="ORF">HK17_06980</name>
</gene>
<accession>A0A252ATW9</accession>
<name>A0A252ATW9_9PROT</name>
<evidence type="ECO:0000313" key="5">
    <source>
        <dbReference type="EMBL" id="OUI93705.1"/>
    </source>
</evidence>
<dbReference type="RefSeq" id="WP_086659408.1">
    <property type="nucleotide sequence ID" value="NZ_JBJJWX010000003.1"/>
</dbReference>
<dbReference type="EMBL" id="JOPA01000020">
    <property type="protein sequence ID" value="OUI93705.1"/>
    <property type="molecule type" value="Genomic_DNA"/>
</dbReference>
<feature type="transmembrane region" description="Helical" evidence="3">
    <location>
        <begin position="49"/>
        <end position="70"/>
    </location>
</feature>
<keyword evidence="3" id="KW-0812">Transmembrane</keyword>
<evidence type="ECO:0000256" key="3">
    <source>
        <dbReference type="SAM" id="Phobius"/>
    </source>
</evidence>
<feature type="region of interest" description="Disordered" evidence="2">
    <location>
        <begin position="638"/>
        <end position="669"/>
    </location>
</feature>
<evidence type="ECO:0000313" key="6">
    <source>
        <dbReference type="Proteomes" id="UP000194641"/>
    </source>
</evidence>
<evidence type="ECO:0000256" key="1">
    <source>
        <dbReference type="ARBA" id="ARBA00007430"/>
    </source>
</evidence>
<dbReference type="SUPFAM" id="SSF51735">
    <property type="entry name" value="NAD(P)-binding Rossmann-fold domains"/>
    <property type="match status" value="2"/>
</dbReference>
<dbReference type="Pfam" id="PF13727">
    <property type="entry name" value="CoA_binding_3"/>
    <property type="match status" value="1"/>
</dbReference>
<dbReference type="InterPro" id="IPR003869">
    <property type="entry name" value="Polysac_CapD-like"/>
</dbReference>
<organism evidence="5 6">
    <name type="scientific">Acetobacter indonesiensis</name>
    <dbReference type="NCBI Taxonomy" id="104101"/>
    <lineage>
        <taxon>Bacteria</taxon>
        <taxon>Pseudomonadati</taxon>
        <taxon>Pseudomonadota</taxon>
        <taxon>Alphaproteobacteria</taxon>
        <taxon>Acetobacterales</taxon>
        <taxon>Acetobacteraceae</taxon>
        <taxon>Acetobacter</taxon>
    </lineage>
</organism>
<dbReference type="AlphaFoldDB" id="A0A252ATW9"/>
<dbReference type="Pfam" id="PF02719">
    <property type="entry name" value="Polysacc_synt_2"/>
    <property type="match status" value="1"/>
</dbReference>
<dbReference type="CDD" id="cd05237">
    <property type="entry name" value="UDP_invert_4-6DH_SDR_e"/>
    <property type="match status" value="1"/>
</dbReference>
<feature type="domain" description="Polysaccharide biosynthesis protein CapD-like" evidence="4">
    <location>
        <begin position="293"/>
        <end position="592"/>
    </location>
</feature>
<comment type="caution">
    <text evidence="5">The sequence shown here is derived from an EMBL/GenBank/DDBJ whole genome shotgun (WGS) entry which is preliminary data.</text>
</comment>
<dbReference type="PANTHER" id="PTHR43318">
    <property type="entry name" value="UDP-N-ACETYLGLUCOSAMINE 4,6-DEHYDRATASE"/>
    <property type="match status" value="1"/>
</dbReference>
<feature type="transmembrane region" description="Helical" evidence="3">
    <location>
        <begin position="21"/>
        <end position="43"/>
    </location>
</feature>
<evidence type="ECO:0000256" key="2">
    <source>
        <dbReference type="SAM" id="MobiDB-lite"/>
    </source>
</evidence>
<dbReference type="InterPro" id="IPR036291">
    <property type="entry name" value="NAD(P)-bd_dom_sf"/>
</dbReference>
<feature type="transmembrane region" description="Helical" evidence="3">
    <location>
        <begin position="114"/>
        <end position="134"/>
    </location>
</feature>
<dbReference type="Proteomes" id="UP000194641">
    <property type="component" value="Unassembled WGS sequence"/>
</dbReference>
<reference evidence="6" key="1">
    <citation type="submission" date="2014-06" db="EMBL/GenBank/DDBJ databases">
        <authorList>
            <person name="Winans N.J."/>
            <person name="Newell P.D."/>
            <person name="Douglas A.E."/>
        </authorList>
    </citation>
    <scope>NUCLEOTIDE SEQUENCE [LARGE SCALE GENOMIC DNA]</scope>
</reference>
<comment type="similarity">
    <text evidence="1">Belongs to the polysaccharide synthase family.</text>
</comment>